<keyword evidence="7" id="KW-0285">Flavoprotein</keyword>
<evidence type="ECO:0000313" key="16">
    <source>
        <dbReference type="EMBL" id="GAA4495333.1"/>
    </source>
</evidence>
<organism evidence="16 17">
    <name type="scientific">Pseudaeromonas paramecii</name>
    <dbReference type="NCBI Taxonomy" id="2138166"/>
    <lineage>
        <taxon>Bacteria</taxon>
        <taxon>Pseudomonadati</taxon>
        <taxon>Pseudomonadota</taxon>
        <taxon>Gammaproteobacteria</taxon>
        <taxon>Aeromonadales</taxon>
        <taxon>Aeromonadaceae</taxon>
        <taxon>Pseudaeromonas</taxon>
    </lineage>
</organism>
<evidence type="ECO:0000259" key="12">
    <source>
        <dbReference type="Pfam" id="PF00441"/>
    </source>
</evidence>
<dbReference type="NCBIfam" id="NF007000">
    <property type="entry name" value="PRK09463.1"/>
    <property type="match status" value="1"/>
</dbReference>
<evidence type="ECO:0000259" key="15">
    <source>
        <dbReference type="Pfam" id="PF09317"/>
    </source>
</evidence>
<comment type="similarity">
    <text evidence="3">Belongs to the acyl-CoA dehydrogenase family.</text>
</comment>
<keyword evidence="8" id="KW-0274">FAD</keyword>
<dbReference type="Pfam" id="PF09317">
    <property type="entry name" value="ACDH_C"/>
    <property type="match status" value="1"/>
</dbReference>
<dbReference type="InterPro" id="IPR009100">
    <property type="entry name" value="AcylCoA_DH/oxidase_NM_dom_sf"/>
</dbReference>
<feature type="domain" description="Acyl-CoA dehydrogenase/oxidase C-terminal" evidence="12">
    <location>
        <begin position="320"/>
        <end position="462"/>
    </location>
</feature>
<evidence type="ECO:0000256" key="3">
    <source>
        <dbReference type="ARBA" id="ARBA00009347"/>
    </source>
</evidence>
<dbReference type="InterPro" id="IPR015396">
    <property type="entry name" value="FadE_C"/>
</dbReference>
<dbReference type="InterPro" id="IPR050741">
    <property type="entry name" value="Acyl-CoA_dehydrogenase"/>
</dbReference>
<dbReference type="InterPro" id="IPR046373">
    <property type="entry name" value="Acyl-CoA_Oxase/DH_mid-dom_sf"/>
</dbReference>
<dbReference type="Pfam" id="PF02770">
    <property type="entry name" value="Acyl-CoA_dh_M"/>
    <property type="match status" value="1"/>
</dbReference>
<evidence type="ECO:0000256" key="10">
    <source>
        <dbReference type="ARBA" id="ARBA00047882"/>
    </source>
</evidence>
<evidence type="ECO:0000256" key="7">
    <source>
        <dbReference type="ARBA" id="ARBA00022630"/>
    </source>
</evidence>
<dbReference type="SUPFAM" id="SSF56645">
    <property type="entry name" value="Acyl-CoA dehydrogenase NM domain-like"/>
    <property type="match status" value="1"/>
</dbReference>
<comment type="caution">
    <text evidence="16">The sequence shown here is derived from an EMBL/GenBank/DDBJ whole genome shotgun (WGS) entry which is preliminary data.</text>
</comment>
<dbReference type="Gene3D" id="1.20.140.10">
    <property type="entry name" value="Butyryl-CoA Dehydrogenase, subunit A, domain 3"/>
    <property type="match status" value="1"/>
</dbReference>
<comment type="pathway">
    <text evidence="2">Lipid metabolism; fatty acid beta-oxidation.</text>
</comment>
<evidence type="ECO:0000313" key="17">
    <source>
        <dbReference type="Proteomes" id="UP001501321"/>
    </source>
</evidence>
<feature type="domain" description="Acyl-CoA oxidase/dehydrogenase middle" evidence="13">
    <location>
        <begin position="197"/>
        <end position="303"/>
    </location>
</feature>
<evidence type="ECO:0000259" key="13">
    <source>
        <dbReference type="Pfam" id="PF02770"/>
    </source>
</evidence>
<dbReference type="InterPro" id="IPR036250">
    <property type="entry name" value="AcylCo_DH-like_C"/>
</dbReference>
<proteinExistence type="inferred from homology"/>
<dbReference type="PANTHER" id="PTHR48083:SF33">
    <property type="entry name" value="ACYL-COENZYME A DEHYDROGENASE"/>
    <property type="match status" value="1"/>
</dbReference>
<evidence type="ECO:0000256" key="9">
    <source>
        <dbReference type="ARBA" id="ARBA00023002"/>
    </source>
</evidence>
<dbReference type="Gene3D" id="1.10.540.10">
    <property type="entry name" value="Acyl-CoA dehydrogenase/oxidase, N-terminal domain"/>
    <property type="match status" value="1"/>
</dbReference>
<dbReference type="InterPro" id="IPR006091">
    <property type="entry name" value="Acyl-CoA_Oxase/DH_mid-dom"/>
</dbReference>
<name>A0ABP8Q0K2_9GAMM</name>
<evidence type="ECO:0000259" key="14">
    <source>
        <dbReference type="Pfam" id="PF02771"/>
    </source>
</evidence>
<dbReference type="Gene3D" id="2.40.110.10">
    <property type="entry name" value="Butyryl-CoA Dehydrogenase, subunit A, domain 2"/>
    <property type="match status" value="1"/>
</dbReference>
<reference evidence="17" key="1">
    <citation type="journal article" date="2019" name="Int. J. Syst. Evol. Microbiol.">
        <title>The Global Catalogue of Microorganisms (GCM) 10K type strain sequencing project: providing services to taxonomists for standard genome sequencing and annotation.</title>
        <authorList>
            <consortium name="The Broad Institute Genomics Platform"/>
            <consortium name="The Broad Institute Genome Sequencing Center for Infectious Disease"/>
            <person name="Wu L."/>
            <person name="Ma J."/>
        </authorList>
    </citation>
    <scope>NUCLEOTIDE SEQUENCE [LARGE SCALE GENOMIC DNA]</scope>
    <source>
        <strain evidence="17">JCM 32226</strain>
    </source>
</reference>
<dbReference type="EC" id="1.3.8.8" evidence="5"/>
<dbReference type="EC" id="1.3.8.7" evidence="4"/>
<dbReference type="Proteomes" id="UP001501321">
    <property type="component" value="Unassembled WGS sequence"/>
</dbReference>
<dbReference type="PANTHER" id="PTHR48083">
    <property type="entry name" value="MEDIUM-CHAIN SPECIFIC ACYL-COA DEHYDROGENASE, MITOCHONDRIAL-RELATED"/>
    <property type="match status" value="1"/>
</dbReference>
<dbReference type="InterPro" id="IPR009075">
    <property type="entry name" value="AcylCo_DH/oxidase_C"/>
</dbReference>
<gene>
    <name evidence="16" type="ORF">GCM10023095_08300</name>
</gene>
<dbReference type="InterPro" id="IPR037069">
    <property type="entry name" value="AcylCoA_DH/ox_N_sf"/>
</dbReference>
<evidence type="ECO:0000256" key="4">
    <source>
        <dbReference type="ARBA" id="ARBA00012033"/>
    </source>
</evidence>
<comment type="catalytic activity">
    <reaction evidence="11">
        <text>a long-chain 2,3-saturated fatty acyl-CoA + oxidized [electron-transfer flavoprotein] + H(+) = a long-chain (2E)-enoyl-CoA + reduced [electron-transfer flavoprotein]</text>
        <dbReference type="Rhea" id="RHEA:17721"/>
        <dbReference type="Rhea" id="RHEA-COMP:10685"/>
        <dbReference type="Rhea" id="RHEA-COMP:10686"/>
        <dbReference type="ChEBI" id="CHEBI:15378"/>
        <dbReference type="ChEBI" id="CHEBI:57692"/>
        <dbReference type="ChEBI" id="CHEBI:58307"/>
        <dbReference type="ChEBI" id="CHEBI:83721"/>
        <dbReference type="ChEBI" id="CHEBI:83727"/>
        <dbReference type="EC" id="1.3.8.8"/>
    </reaction>
</comment>
<dbReference type="SUPFAM" id="SSF47203">
    <property type="entry name" value="Acyl-CoA dehydrogenase C-terminal domain-like"/>
    <property type="match status" value="1"/>
</dbReference>
<evidence type="ECO:0000256" key="11">
    <source>
        <dbReference type="ARBA" id="ARBA00049247"/>
    </source>
</evidence>
<evidence type="ECO:0000256" key="5">
    <source>
        <dbReference type="ARBA" id="ARBA00012040"/>
    </source>
</evidence>
<dbReference type="Pfam" id="PF00441">
    <property type="entry name" value="Acyl-CoA_dh_1"/>
    <property type="match status" value="1"/>
</dbReference>
<sequence length="768" mass="84433">MLSILLLLLILGIPLSIWLHRPWRLQLVSRPLMGYLARAMPPLSATEQEAIDAGSVWWEGQLFGGQPDWRQLMDLPKPSLSEEEQAFLTHQVDELLSRLAALPGNPNQVDLPDEIWRYLAQEGFFALIIPKAYGGREFSHYANSQIVARIAAANLSAAVTVMVPNSLGPAELLLHYGTQAQQDYWLPRLARGEEIPCFALTGPEAGSDAGAIPDLGVVTRGQWQGNEVIGIRLNWNKRYITLAPRASVIGLAFKLNDPDHLLGEQEEYGISCALIPANLPGVQIGDRHLPMGQRFLNGPIRGEDVFIPLESLIGGIEWAGKGWRMLVECLSAGRGISLPALGTACGQLACRTSSAYAFVRQQFGQPIGRFEGVQESLARIAGLSYQMDAARQLTTTALDLGARPGVATAIAKYHITESARRCLLDAMDIHAGRAIMLGRSNYLAYHYMGIPIAITVEGANILTRSLMIYGQGAVRCHPFLRQEMACLQQAEGLAEFDGLLRQHVSRFARHLLLTLVSGLTLGRLDSAPSKGYPAGYYRQLTRMSRALALTSDLVMLLLGGRLKRRELLTARLGDWLSQLYLASATLKRFADEGSAEQDRLLLDYAMQHSLQQIGLAVVGVCANLPWPWLGWLLKRWIFPFGNGYAGPRDRLIAQLAQALLIPDGLRQRLLTLHHCPQQEQDPVGRVELAFMQLYAVAPLHERLQQAQKQGQLPTKVPMAKLIEPALALGLLSAAEAAALQEAERLRYLALQVDSFAASDLERGAWPGG</sequence>
<feature type="domain" description="Acyl-CoA dehydrogenase/oxidase N-terminal" evidence="14">
    <location>
        <begin position="110"/>
        <end position="193"/>
    </location>
</feature>
<keyword evidence="17" id="KW-1185">Reference proteome</keyword>
<evidence type="ECO:0000256" key="2">
    <source>
        <dbReference type="ARBA" id="ARBA00005005"/>
    </source>
</evidence>
<comment type="catalytic activity">
    <reaction evidence="10">
        <text>a medium-chain 2,3-saturated fatty acyl-CoA + oxidized [electron-transfer flavoprotein] + H(+) = a medium-chain (2E)-enoyl-CoA + reduced [electron-transfer flavoprotein]</text>
        <dbReference type="Rhea" id="RHEA:14477"/>
        <dbReference type="Rhea" id="RHEA-COMP:10685"/>
        <dbReference type="Rhea" id="RHEA-COMP:10686"/>
        <dbReference type="ChEBI" id="CHEBI:15378"/>
        <dbReference type="ChEBI" id="CHEBI:57692"/>
        <dbReference type="ChEBI" id="CHEBI:58307"/>
        <dbReference type="ChEBI" id="CHEBI:83723"/>
        <dbReference type="ChEBI" id="CHEBI:83726"/>
        <dbReference type="EC" id="1.3.8.7"/>
    </reaction>
</comment>
<evidence type="ECO:0000256" key="8">
    <source>
        <dbReference type="ARBA" id="ARBA00022827"/>
    </source>
</evidence>
<dbReference type="NCBIfam" id="NF009586">
    <property type="entry name" value="PRK13026.1"/>
    <property type="match status" value="1"/>
</dbReference>
<protein>
    <recommendedName>
        <fullName evidence="6">Acyl-coenzyme A dehydrogenase</fullName>
        <ecNumber evidence="4">1.3.8.7</ecNumber>
        <ecNumber evidence="5">1.3.8.8</ecNumber>
    </recommendedName>
</protein>
<accession>A0ABP8Q0K2</accession>
<dbReference type="InterPro" id="IPR013786">
    <property type="entry name" value="AcylCoA_DH/ox_N"/>
</dbReference>
<evidence type="ECO:0000256" key="6">
    <source>
        <dbReference type="ARBA" id="ARBA00020144"/>
    </source>
</evidence>
<keyword evidence="9" id="KW-0560">Oxidoreductase</keyword>
<dbReference type="EMBL" id="BAABFC010000006">
    <property type="protein sequence ID" value="GAA4495333.1"/>
    <property type="molecule type" value="Genomic_DNA"/>
</dbReference>
<evidence type="ECO:0000256" key="1">
    <source>
        <dbReference type="ARBA" id="ARBA00001974"/>
    </source>
</evidence>
<dbReference type="Pfam" id="PF02771">
    <property type="entry name" value="Acyl-CoA_dh_N"/>
    <property type="match status" value="1"/>
</dbReference>
<feature type="domain" description="Acyl-CoA dehydrogenase C-terminal bacterial-type" evidence="15">
    <location>
        <begin position="474"/>
        <end position="755"/>
    </location>
</feature>
<comment type="cofactor">
    <cofactor evidence="1">
        <name>FAD</name>
        <dbReference type="ChEBI" id="CHEBI:57692"/>
    </cofactor>
</comment>